<name>A0AAV9CTB8_ACOCL</name>
<dbReference type="AlphaFoldDB" id="A0AAV9CTB8"/>
<reference evidence="2" key="1">
    <citation type="journal article" date="2023" name="Nat. Commun.">
        <title>Diploid and tetraploid genomes of Acorus and the evolution of monocots.</title>
        <authorList>
            <person name="Ma L."/>
            <person name="Liu K.W."/>
            <person name="Li Z."/>
            <person name="Hsiao Y.Y."/>
            <person name="Qi Y."/>
            <person name="Fu T."/>
            <person name="Tang G.D."/>
            <person name="Zhang D."/>
            <person name="Sun W.H."/>
            <person name="Liu D.K."/>
            <person name="Li Y."/>
            <person name="Chen G.Z."/>
            <person name="Liu X.D."/>
            <person name="Liao X.Y."/>
            <person name="Jiang Y.T."/>
            <person name="Yu X."/>
            <person name="Hao Y."/>
            <person name="Huang J."/>
            <person name="Zhao X.W."/>
            <person name="Ke S."/>
            <person name="Chen Y.Y."/>
            <person name="Wu W.L."/>
            <person name="Hsu J.L."/>
            <person name="Lin Y.F."/>
            <person name="Huang M.D."/>
            <person name="Li C.Y."/>
            <person name="Huang L."/>
            <person name="Wang Z.W."/>
            <person name="Zhao X."/>
            <person name="Zhong W.Y."/>
            <person name="Peng D.H."/>
            <person name="Ahmad S."/>
            <person name="Lan S."/>
            <person name="Zhang J.S."/>
            <person name="Tsai W.C."/>
            <person name="Van de Peer Y."/>
            <person name="Liu Z.J."/>
        </authorList>
    </citation>
    <scope>NUCLEOTIDE SEQUENCE</scope>
    <source>
        <strain evidence="2">CP</strain>
    </source>
</reference>
<evidence type="ECO:0000313" key="3">
    <source>
        <dbReference type="Proteomes" id="UP001180020"/>
    </source>
</evidence>
<dbReference type="PANTHER" id="PTHR31549:SF149">
    <property type="entry name" value="ISOPRENOID SYNTHASE DOMAIN-CONTAINING PROTEIN"/>
    <property type="match status" value="1"/>
</dbReference>
<dbReference type="EMBL" id="JAUJYO010000017">
    <property type="protein sequence ID" value="KAK1291924.1"/>
    <property type="molecule type" value="Genomic_DNA"/>
</dbReference>
<evidence type="ECO:0000313" key="2">
    <source>
        <dbReference type="EMBL" id="KAK1291924.1"/>
    </source>
</evidence>
<sequence>MVLHKVSPLLLESESNRSSFVPKVVSIGPYHHDDPRLATMEPYKREASKEYGDTAHKRIRGMAESVRRMYENDPGNEMDPDNFADMLFYDACFVVHFISYHCNLPDPSREPAAVDPPDHQSSTQGSTTTGQVASSEGYVVQDLFLLENQLPYEVLKAVIPDPSFDEVLAKFICSVSRNKDMKRAKVVVREAAGEGSNSPDEHRIDMTPRHHPEHLLDMLHQMLVSPETKGGGTRAKDGWDTLKFRSVKELTEAGIKFKPNNITNLTDVKYKA</sequence>
<gene>
    <name evidence="2" type="ORF">QJS10_CPB17g01787</name>
</gene>
<dbReference type="InterPro" id="IPR004158">
    <property type="entry name" value="DUF247_pln"/>
</dbReference>
<feature type="region of interest" description="Disordered" evidence="1">
    <location>
        <begin position="108"/>
        <end position="132"/>
    </location>
</feature>
<reference evidence="2" key="2">
    <citation type="submission" date="2023-06" db="EMBL/GenBank/DDBJ databases">
        <authorList>
            <person name="Ma L."/>
            <person name="Liu K.-W."/>
            <person name="Li Z."/>
            <person name="Hsiao Y.-Y."/>
            <person name="Qi Y."/>
            <person name="Fu T."/>
            <person name="Tang G."/>
            <person name="Zhang D."/>
            <person name="Sun W.-H."/>
            <person name="Liu D.-K."/>
            <person name="Li Y."/>
            <person name="Chen G.-Z."/>
            <person name="Liu X.-D."/>
            <person name="Liao X.-Y."/>
            <person name="Jiang Y.-T."/>
            <person name="Yu X."/>
            <person name="Hao Y."/>
            <person name="Huang J."/>
            <person name="Zhao X.-W."/>
            <person name="Ke S."/>
            <person name="Chen Y.-Y."/>
            <person name="Wu W.-L."/>
            <person name="Hsu J.-L."/>
            <person name="Lin Y.-F."/>
            <person name="Huang M.-D."/>
            <person name="Li C.-Y."/>
            <person name="Huang L."/>
            <person name="Wang Z.-W."/>
            <person name="Zhao X."/>
            <person name="Zhong W.-Y."/>
            <person name="Peng D.-H."/>
            <person name="Ahmad S."/>
            <person name="Lan S."/>
            <person name="Zhang J.-S."/>
            <person name="Tsai W.-C."/>
            <person name="Van De Peer Y."/>
            <person name="Liu Z.-J."/>
        </authorList>
    </citation>
    <scope>NUCLEOTIDE SEQUENCE</scope>
    <source>
        <strain evidence="2">CP</strain>
        <tissue evidence="2">Leaves</tissue>
    </source>
</reference>
<evidence type="ECO:0000256" key="1">
    <source>
        <dbReference type="SAM" id="MobiDB-lite"/>
    </source>
</evidence>
<accession>A0AAV9CTB8</accession>
<dbReference type="Pfam" id="PF03140">
    <property type="entry name" value="DUF247"/>
    <property type="match status" value="1"/>
</dbReference>
<dbReference type="Proteomes" id="UP001180020">
    <property type="component" value="Unassembled WGS sequence"/>
</dbReference>
<protein>
    <submittedName>
        <fullName evidence="2">Uncharacterized protein</fullName>
    </submittedName>
</protein>
<feature type="compositionally biased region" description="Low complexity" evidence="1">
    <location>
        <begin position="120"/>
        <end position="131"/>
    </location>
</feature>
<dbReference type="PANTHER" id="PTHR31549">
    <property type="entry name" value="PROTEIN, PUTATIVE (DUF247)-RELATED-RELATED"/>
    <property type="match status" value="1"/>
</dbReference>
<comment type="caution">
    <text evidence="2">The sequence shown here is derived from an EMBL/GenBank/DDBJ whole genome shotgun (WGS) entry which is preliminary data.</text>
</comment>
<keyword evidence="3" id="KW-1185">Reference proteome</keyword>
<organism evidence="2 3">
    <name type="scientific">Acorus calamus</name>
    <name type="common">Sweet flag</name>
    <dbReference type="NCBI Taxonomy" id="4465"/>
    <lineage>
        <taxon>Eukaryota</taxon>
        <taxon>Viridiplantae</taxon>
        <taxon>Streptophyta</taxon>
        <taxon>Embryophyta</taxon>
        <taxon>Tracheophyta</taxon>
        <taxon>Spermatophyta</taxon>
        <taxon>Magnoliopsida</taxon>
        <taxon>Liliopsida</taxon>
        <taxon>Acoraceae</taxon>
        <taxon>Acorus</taxon>
    </lineage>
</organism>
<proteinExistence type="predicted"/>